<dbReference type="Proteomes" id="UP000799437">
    <property type="component" value="Unassembled WGS sequence"/>
</dbReference>
<protein>
    <submittedName>
        <fullName evidence="2">Uncharacterized protein</fullName>
    </submittedName>
</protein>
<feature type="compositionally biased region" description="Basic residues" evidence="1">
    <location>
        <begin position="62"/>
        <end position="73"/>
    </location>
</feature>
<name>A0A6A6VT33_9PEZI</name>
<dbReference type="GeneID" id="54488708"/>
<feature type="compositionally biased region" description="Polar residues" evidence="1">
    <location>
        <begin position="129"/>
        <end position="145"/>
    </location>
</feature>
<organism evidence="2 3">
    <name type="scientific">Pseudovirgaria hyperparasitica</name>
    <dbReference type="NCBI Taxonomy" id="470096"/>
    <lineage>
        <taxon>Eukaryota</taxon>
        <taxon>Fungi</taxon>
        <taxon>Dikarya</taxon>
        <taxon>Ascomycota</taxon>
        <taxon>Pezizomycotina</taxon>
        <taxon>Dothideomycetes</taxon>
        <taxon>Dothideomycetes incertae sedis</taxon>
        <taxon>Acrospermales</taxon>
        <taxon>Acrospermaceae</taxon>
        <taxon>Pseudovirgaria</taxon>
    </lineage>
</organism>
<evidence type="ECO:0000313" key="3">
    <source>
        <dbReference type="Proteomes" id="UP000799437"/>
    </source>
</evidence>
<sequence length="369" mass="40881">MARSKQPSTPATTRRTTRARSNQPGSNASPLLDSNDLDKLLSKRSSARSKSSVTGANVTKKPPAKRGRRRVRPKALDFSEIPEDVDAEAHAEAEDDIMADEQLKQEIKQSIEATESQTQGHEELENAGGSVTQSQTQFALKTQSPEVEMSDDGVANQLPQNVEDAEQHNDRTQQSRDTESSEDEDGPILIHGKPIQFSEDTITDMLPNGELRDYEDVKGVSDDEDPSKIPAWKNPYGTSRTPTPEPIEAGEEFTFAWNDNHDDDNASNFMNEGPDKIPAWEDPRETSRSPPPEPVEARREFTFAWTDNRNDDNASDSSDEGSAKSSAWTDSDNDDDVMDEGPDNPAWEHSHEIRRSLPPEPVPARGGFT</sequence>
<accession>A0A6A6VT33</accession>
<feature type="compositionally biased region" description="Basic and acidic residues" evidence="1">
    <location>
        <begin position="346"/>
        <end position="357"/>
    </location>
</feature>
<feature type="non-terminal residue" evidence="2">
    <location>
        <position position="369"/>
    </location>
</feature>
<dbReference type="AlphaFoldDB" id="A0A6A6VT33"/>
<feature type="region of interest" description="Disordered" evidence="1">
    <location>
        <begin position="213"/>
        <end position="369"/>
    </location>
</feature>
<keyword evidence="3" id="KW-1185">Reference proteome</keyword>
<dbReference type="EMBL" id="ML996584">
    <property type="protein sequence ID" value="KAF2753383.1"/>
    <property type="molecule type" value="Genomic_DNA"/>
</dbReference>
<evidence type="ECO:0000256" key="1">
    <source>
        <dbReference type="SAM" id="MobiDB-lite"/>
    </source>
</evidence>
<proteinExistence type="predicted"/>
<dbReference type="RefSeq" id="XP_033595834.1">
    <property type="nucleotide sequence ID" value="XM_033747654.1"/>
</dbReference>
<feature type="compositionally biased region" description="Acidic residues" evidence="1">
    <location>
        <begin position="331"/>
        <end position="342"/>
    </location>
</feature>
<gene>
    <name evidence="2" type="ORF">EJ05DRAFT_505023</name>
</gene>
<feature type="compositionally biased region" description="Basic and acidic residues" evidence="1">
    <location>
        <begin position="273"/>
        <end position="287"/>
    </location>
</feature>
<reference evidence="2" key="1">
    <citation type="journal article" date="2020" name="Stud. Mycol.">
        <title>101 Dothideomycetes genomes: a test case for predicting lifestyles and emergence of pathogens.</title>
        <authorList>
            <person name="Haridas S."/>
            <person name="Albert R."/>
            <person name="Binder M."/>
            <person name="Bloem J."/>
            <person name="Labutti K."/>
            <person name="Salamov A."/>
            <person name="Andreopoulos B."/>
            <person name="Baker S."/>
            <person name="Barry K."/>
            <person name="Bills G."/>
            <person name="Bluhm B."/>
            <person name="Cannon C."/>
            <person name="Castanera R."/>
            <person name="Culley D."/>
            <person name="Daum C."/>
            <person name="Ezra D."/>
            <person name="Gonzalez J."/>
            <person name="Henrissat B."/>
            <person name="Kuo A."/>
            <person name="Liang C."/>
            <person name="Lipzen A."/>
            <person name="Lutzoni F."/>
            <person name="Magnuson J."/>
            <person name="Mondo S."/>
            <person name="Nolan M."/>
            <person name="Ohm R."/>
            <person name="Pangilinan J."/>
            <person name="Park H.-J."/>
            <person name="Ramirez L."/>
            <person name="Alfaro M."/>
            <person name="Sun H."/>
            <person name="Tritt A."/>
            <person name="Yoshinaga Y."/>
            <person name="Zwiers L.-H."/>
            <person name="Turgeon B."/>
            <person name="Goodwin S."/>
            <person name="Spatafora J."/>
            <person name="Crous P."/>
            <person name="Grigoriev I."/>
        </authorList>
    </citation>
    <scope>NUCLEOTIDE SEQUENCE</scope>
    <source>
        <strain evidence="2">CBS 121739</strain>
    </source>
</reference>
<feature type="region of interest" description="Disordered" evidence="1">
    <location>
        <begin position="1"/>
        <end position="200"/>
    </location>
</feature>
<feature type="compositionally biased region" description="Basic and acidic residues" evidence="1">
    <location>
        <begin position="165"/>
        <end position="179"/>
    </location>
</feature>
<evidence type="ECO:0000313" key="2">
    <source>
        <dbReference type="EMBL" id="KAF2753383.1"/>
    </source>
</evidence>